<dbReference type="GO" id="GO:0005975">
    <property type="term" value="P:carbohydrate metabolic process"/>
    <property type="evidence" value="ECO:0007669"/>
    <property type="project" value="InterPro"/>
</dbReference>
<dbReference type="PANTHER" id="PTHR42899:SF1">
    <property type="entry name" value="SPERMATOGENESIS-ASSOCIATED PROTEIN 20"/>
    <property type="match status" value="1"/>
</dbReference>
<sequence length="681" mass="75709">MNRLSSSLSPYLLQHQNNPVDWYPWGEEAFEKARNADLPVFLSVGYAACHWCHVMEHESFENAAIAEFLNKYFVSIKVDREERPDIDQIYMNSVQLMTGRGGWPMSVFLNHQKQPFYAGTYWPPSPQRGMPGFAQILDALADAWQNRRSEVEQHAAQVTSSLGQLALGVSEPATSMPDDSVIRDATNHLLDVLDRERGGFGAAPKFPHATDLDLLLRRGQTAGDEALINAAELTLDAMAAGGIRDHIGGGFARYSVDAQWLVPHFEKMLYDNALLAEVYVRAFQVTGHERHANVATEILDYLAREMCDPSGGFHCSEDADSEGVEGKYYVWTVAEVISVLGGERGGRFCQIYDITEAGNFEGKNIPNLPKSIADWASELGNLDLAAELARDREQLREHRCIRVRPGRDDKILAGWNALAIRAFAIAGGVLDRPDYIAIAERSAKFMMEQMTSEKGRLYHAFRQGDAHLDAYVDDYAYTAEAFVALFEATGHARWVGRAVELADTMVQHFEDPESGGFFYTADDAEALITRTKDWHDGSVVSGNASATLALLKLSRLTGVDAYRNAAERTLQLAGPILKTQAAACGALLSALDRMLHDHEQWVLAVPDLETMAAWRKRFLGRYRPHATLSWVIGQAPESGPVASLNQHREMIDGKPTLYRCQNFSCDRPVVGDEVTITLLRD</sequence>
<dbReference type="PANTHER" id="PTHR42899">
    <property type="entry name" value="SPERMATOGENESIS-ASSOCIATED PROTEIN 20"/>
    <property type="match status" value="1"/>
</dbReference>
<gene>
    <name evidence="2" type="ORF">RMSM_04572</name>
</gene>
<protein>
    <submittedName>
        <fullName evidence="2">Protein containing DUF255</fullName>
    </submittedName>
</protein>
<proteinExistence type="predicted"/>
<organism evidence="2 3">
    <name type="scientific">Rhodopirellula maiorica SM1</name>
    <dbReference type="NCBI Taxonomy" id="1265738"/>
    <lineage>
        <taxon>Bacteria</taxon>
        <taxon>Pseudomonadati</taxon>
        <taxon>Planctomycetota</taxon>
        <taxon>Planctomycetia</taxon>
        <taxon>Pirellulales</taxon>
        <taxon>Pirellulaceae</taxon>
        <taxon>Novipirellula</taxon>
    </lineage>
</organism>
<reference evidence="2 3" key="1">
    <citation type="journal article" date="2013" name="Mar. Genomics">
        <title>Expression of sulfatases in Rhodopirellula baltica and the diversity of sulfatases in the genus Rhodopirellula.</title>
        <authorList>
            <person name="Wegner C.E."/>
            <person name="Richter-Heitmann T."/>
            <person name="Klindworth A."/>
            <person name="Klockow C."/>
            <person name="Richter M."/>
            <person name="Achstetter T."/>
            <person name="Glockner F.O."/>
            <person name="Harder J."/>
        </authorList>
    </citation>
    <scope>NUCLEOTIDE SEQUENCE [LARGE SCALE GENOMIC DNA]</scope>
    <source>
        <strain evidence="2 3">SM1</strain>
    </source>
</reference>
<dbReference type="Proteomes" id="UP000011991">
    <property type="component" value="Unassembled WGS sequence"/>
</dbReference>
<dbReference type="Pfam" id="PF03190">
    <property type="entry name" value="Thioredox_DsbH"/>
    <property type="match status" value="1"/>
</dbReference>
<dbReference type="InterPro" id="IPR036249">
    <property type="entry name" value="Thioredoxin-like_sf"/>
</dbReference>
<dbReference type="Gene3D" id="1.50.10.20">
    <property type="match status" value="1"/>
</dbReference>
<dbReference type="InterPro" id="IPR004879">
    <property type="entry name" value="Ssp411-like_TRX"/>
</dbReference>
<dbReference type="PIRSF" id="PIRSF006402">
    <property type="entry name" value="UCP006402_thioredoxin"/>
    <property type="match status" value="1"/>
</dbReference>
<dbReference type="AlphaFoldDB" id="M5RGI6"/>
<evidence type="ECO:0000259" key="1">
    <source>
        <dbReference type="Pfam" id="PF03190"/>
    </source>
</evidence>
<evidence type="ECO:0000313" key="2">
    <source>
        <dbReference type="EMBL" id="EMI18503.1"/>
    </source>
</evidence>
<dbReference type="InterPro" id="IPR008928">
    <property type="entry name" value="6-hairpin_glycosidase_sf"/>
</dbReference>
<evidence type="ECO:0000313" key="3">
    <source>
        <dbReference type="Proteomes" id="UP000011991"/>
    </source>
</evidence>
<dbReference type="SUPFAM" id="SSF48208">
    <property type="entry name" value="Six-hairpin glycosidases"/>
    <property type="match status" value="1"/>
</dbReference>
<keyword evidence="3" id="KW-1185">Reference proteome</keyword>
<dbReference type="Gene3D" id="3.40.30.10">
    <property type="entry name" value="Glutaredoxin"/>
    <property type="match status" value="1"/>
</dbReference>
<feature type="domain" description="Spermatogenesis-associated protein 20-like TRX" evidence="1">
    <location>
        <begin position="2"/>
        <end position="162"/>
    </location>
</feature>
<dbReference type="RefSeq" id="WP_008700888.1">
    <property type="nucleotide sequence ID" value="NZ_ANOG01000654.1"/>
</dbReference>
<dbReference type="SUPFAM" id="SSF52833">
    <property type="entry name" value="Thioredoxin-like"/>
    <property type="match status" value="1"/>
</dbReference>
<dbReference type="PATRIC" id="fig|1265738.3.peg.4592"/>
<dbReference type="InterPro" id="IPR024705">
    <property type="entry name" value="Ssp411"/>
</dbReference>
<dbReference type="EMBL" id="ANOG01000654">
    <property type="protein sequence ID" value="EMI18503.1"/>
    <property type="molecule type" value="Genomic_DNA"/>
</dbReference>
<name>M5RGI6_9BACT</name>
<accession>M5RGI6</accession>
<dbReference type="CDD" id="cd02955">
    <property type="entry name" value="SSP411"/>
    <property type="match status" value="1"/>
</dbReference>
<comment type="caution">
    <text evidence="2">The sequence shown here is derived from an EMBL/GenBank/DDBJ whole genome shotgun (WGS) entry which is preliminary data.</text>
</comment>